<dbReference type="GO" id="GO:0005524">
    <property type="term" value="F:ATP binding"/>
    <property type="evidence" value="ECO:0007669"/>
    <property type="project" value="UniProtKB-KW"/>
</dbReference>
<proteinExistence type="predicted"/>
<dbReference type="SUPFAM" id="SSF52540">
    <property type="entry name" value="P-loop containing nucleoside triphosphate hydrolases"/>
    <property type="match status" value="1"/>
</dbReference>
<keyword evidence="2" id="KW-1185">Reference proteome</keyword>
<protein>
    <submittedName>
        <fullName evidence="1">ATP-binding protein</fullName>
    </submittedName>
</protein>
<evidence type="ECO:0000313" key="1">
    <source>
        <dbReference type="EMBL" id="UOQ43397.1"/>
    </source>
</evidence>
<dbReference type="RefSeq" id="WP_244708756.1">
    <property type="nucleotide sequence ID" value="NZ_CP095073.1"/>
</dbReference>
<evidence type="ECO:0000313" key="2">
    <source>
        <dbReference type="Proteomes" id="UP000831787"/>
    </source>
</evidence>
<keyword evidence="1" id="KW-0067">ATP-binding</keyword>
<reference evidence="1 2" key="1">
    <citation type="submission" date="2022-04" db="EMBL/GenBank/DDBJ databases">
        <title>Halobacillus sp. isolated from saltern.</title>
        <authorList>
            <person name="Won M."/>
            <person name="Lee C.-M."/>
            <person name="Woen H.-Y."/>
            <person name="Kwon S.-W."/>
        </authorList>
    </citation>
    <scope>NUCLEOTIDE SEQUENCE [LARGE SCALE GENOMIC DNA]</scope>
    <source>
        <strain evidence="1 2">SSBR10-3</strain>
    </source>
</reference>
<sequence>MKDIVFIGGIHGVGKGWTSKEIQKKININHYSSSSLIKMERKGILADEKIISENDSHNNQDFLLNAISKLSSQQLILDGHFCLLGENKEPLRIPEETFIHLHLKGIIVLEDELYKIQQRLLERDKASYNVSTLHWLQEEEKKYATEISQELDIPILVYNASSNQTQKIINFVDGIIGHS</sequence>
<gene>
    <name evidence="1" type="ORF">MUN89_15925</name>
</gene>
<name>A0ABY4EIR5_9BACI</name>
<dbReference type="EMBL" id="CP095073">
    <property type="protein sequence ID" value="UOQ43397.1"/>
    <property type="molecule type" value="Genomic_DNA"/>
</dbReference>
<organism evidence="1 2">
    <name type="scientific">Halobacillus salinarum</name>
    <dbReference type="NCBI Taxonomy" id="2932257"/>
    <lineage>
        <taxon>Bacteria</taxon>
        <taxon>Bacillati</taxon>
        <taxon>Bacillota</taxon>
        <taxon>Bacilli</taxon>
        <taxon>Bacillales</taxon>
        <taxon>Bacillaceae</taxon>
        <taxon>Halobacillus</taxon>
    </lineage>
</organism>
<dbReference type="InterPro" id="IPR027417">
    <property type="entry name" value="P-loop_NTPase"/>
</dbReference>
<dbReference type="Proteomes" id="UP000831787">
    <property type="component" value="Chromosome"/>
</dbReference>
<keyword evidence="1" id="KW-0547">Nucleotide-binding</keyword>
<dbReference type="Gene3D" id="3.40.50.300">
    <property type="entry name" value="P-loop containing nucleotide triphosphate hydrolases"/>
    <property type="match status" value="1"/>
</dbReference>
<dbReference type="Pfam" id="PF13207">
    <property type="entry name" value="AAA_17"/>
    <property type="match status" value="1"/>
</dbReference>
<accession>A0ABY4EIR5</accession>